<evidence type="ECO:0000313" key="5">
    <source>
        <dbReference type="RefSeq" id="XP_010500935.1"/>
    </source>
</evidence>
<dbReference type="InterPro" id="IPR013320">
    <property type="entry name" value="ConA-like_dom_sf"/>
</dbReference>
<organism evidence="4 5">
    <name type="scientific">Camelina sativa</name>
    <name type="common">False flax</name>
    <name type="synonym">Myagrum sativum</name>
    <dbReference type="NCBI Taxonomy" id="90675"/>
    <lineage>
        <taxon>Eukaryota</taxon>
        <taxon>Viridiplantae</taxon>
        <taxon>Streptophyta</taxon>
        <taxon>Embryophyta</taxon>
        <taxon>Tracheophyta</taxon>
        <taxon>Spermatophyta</taxon>
        <taxon>Magnoliopsida</taxon>
        <taxon>eudicotyledons</taxon>
        <taxon>Gunneridae</taxon>
        <taxon>Pentapetalae</taxon>
        <taxon>rosids</taxon>
        <taxon>malvids</taxon>
        <taxon>Brassicales</taxon>
        <taxon>Brassicaceae</taxon>
        <taxon>Camelineae</taxon>
        <taxon>Camelina</taxon>
    </lineage>
</organism>
<gene>
    <name evidence="5" type="primary">LOC104778238</name>
</gene>
<keyword evidence="2" id="KW-0430">Lectin</keyword>
<evidence type="ECO:0000256" key="1">
    <source>
        <dbReference type="ARBA" id="ARBA00007606"/>
    </source>
</evidence>
<reference evidence="5" key="2">
    <citation type="submission" date="2025-08" db="UniProtKB">
        <authorList>
            <consortium name="RefSeq"/>
        </authorList>
    </citation>
    <scope>IDENTIFICATION</scope>
    <source>
        <tissue evidence="5">Leaf</tissue>
    </source>
</reference>
<dbReference type="PANTHER" id="PTHR32401">
    <property type="entry name" value="CONCANAVALIN A-LIKE LECTIN FAMILY PROTEIN"/>
    <property type="match status" value="1"/>
</dbReference>
<dbReference type="InterPro" id="IPR050258">
    <property type="entry name" value="Leguminous_Lectin"/>
</dbReference>
<evidence type="ECO:0000313" key="4">
    <source>
        <dbReference type="Proteomes" id="UP000694864"/>
    </source>
</evidence>
<comment type="similarity">
    <text evidence="1">Belongs to the leguminous lectin family.</text>
</comment>
<dbReference type="GeneID" id="104778238"/>
<dbReference type="Proteomes" id="UP000694864">
    <property type="component" value="Chromosome 3"/>
</dbReference>
<protein>
    <submittedName>
        <fullName evidence="5">Lectin-like protein At1g53060</fullName>
    </submittedName>
</protein>
<feature type="domain" description="Legume lectin" evidence="3">
    <location>
        <begin position="58"/>
        <end position="310"/>
    </location>
</feature>
<dbReference type="PIRSF" id="PIRSF002690">
    <property type="entry name" value="L-type_lectin_plant"/>
    <property type="match status" value="1"/>
</dbReference>
<dbReference type="CDD" id="cd06899">
    <property type="entry name" value="lectin_legume_LecRK_Arcelin_ConA"/>
    <property type="match status" value="1"/>
</dbReference>
<reference evidence="4" key="1">
    <citation type="journal article" date="2014" name="Nat. Commun.">
        <title>The emerging biofuel crop Camelina sativa retains a highly undifferentiated hexaploid genome structure.</title>
        <authorList>
            <person name="Kagale S."/>
            <person name="Koh C."/>
            <person name="Nixon J."/>
            <person name="Bollina V."/>
            <person name="Clarke W.E."/>
            <person name="Tuteja R."/>
            <person name="Spillane C."/>
            <person name="Robinson S.J."/>
            <person name="Links M.G."/>
            <person name="Clarke C."/>
            <person name="Higgins E.E."/>
            <person name="Huebert T."/>
            <person name="Sharpe A.G."/>
            <person name="Parkin I.A."/>
        </authorList>
    </citation>
    <scope>NUCLEOTIDE SEQUENCE [LARGE SCALE GENOMIC DNA]</scope>
    <source>
        <strain evidence="4">cv. DH55</strain>
    </source>
</reference>
<dbReference type="PANTHER" id="PTHR32401:SF33">
    <property type="entry name" value="(RAPE) HYPOTHETICAL PROTEIN"/>
    <property type="match status" value="1"/>
</dbReference>
<sequence>MSRSQILLALSLYKSRNRLSLPISKKEQKNRMQTKTLCFVPLFLALFLSYTISSSAYSFNFDYFYNGTDLMTFYGDAEYAPEPDGMSKSGGIGLSRENIPFSHGRAIFINPIPFKPSASSSYIYSFKTSFNFDITSRKQNPNPGHGLAFIVVPHNKNETVSGLGYLSLVNRFNNGNPNNHLFAVEFDVFKDASLGDINDNHVGININSANSTVSKKAGYWIQSRTGGINRWVFKALKLSDNGCKAWIEYENAKVIVTIGPSQEKPKRPLIEARLDLSKVFHEKMYTGFAGSTGRDAERHEISDWSFENSAKN</sequence>
<dbReference type="InterPro" id="IPR001220">
    <property type="entry name" value="Legume_lectin_dom"/>
</dbReference>
<evidence type="ECO:0000259" key="3">
    <source>
        <dbReference type="Pfam" id="PF00139"/>
    </source>
</evidence>
<dbReference type="RefSeq" id="XP_010500935.1">
    <property type="nucleotide sequence ID" value="XM_010502633.2"/>
</dbReference>
<dbReference type="Gene3D" id="2.60.120.200">
    <property type="match status" value="1"/>
</dbReference>
<evidence type="ECO:0000256" key="2">
    <source>
        <dbReference type="ARBA" id="ARBA00022734"/>
    </source>
</evidence>
<proteinExistence type="inferred from homology"/>
<dbReference type="SUPFAM" id="SSF49899">
    <property type="entry name" value="Concanavalin A-like lectins/glucanases"/>
    <property type="match status" value="1"/>
</dbReference>
<name>A0ABM0YHG3_CAMSA</name>
<dbReference type="InterPro" id="IPR016363">
    <property type="entry name" value="L-lectin"/>
</dbReference>
<dbReference type="Pfam" id="PF00139">
    <property type="entry name" value="Lectin_legB"/>
    <property type="match status" value="1"/>
</dbReference>
<accession>A0ABM0YHG3</accession>
<keyword evidence="4" id="KW-1185">Reference proteome</keyword>